<protein>
    <submittedName>
        <fullName evidence="2">Uncharacterized protein</fullName>
    </submittedName>
</protein>
<evidence type="ECO:0000313" key="3">
    <source>
        <dbReference type="Proteomes" id="UP000663851"/>
    </source>
</evidence>
<comment type="caution">
    <text evidence="2">The sequence shown here is derived from an EMBL/GenBank/DDBJ whole genome shotgun (WGS) entry which is preliminary data.</text>
</comment>
<dbReference type="EMBL" id="CAJOBO010000471">
    <property type="protein sequence ID" value="CAF4229432.1"/>
    <property type="molecule type" value="Genomic_DNA"/>
</dbReference>
<evidence type="ECO:0000313" key="2">
    <source>
        <dbReference type="EMBL" id="CAF4229432.1"/>
    </source>
</evidence>
<dbReference type="Proteomes" id="UP000663851">
    <property type="component" value="Unassembled WGS sequence"/>
</dbReference>
<feature type="compositionally biased region" description="Low complexity" evidence="1">
    <location>
        <begin position="1"/>
        <end position="27"/>
    </location>
</feature>
<reference evidence="2" key="1">
    <citation type="submission" date="2021-02" db="EMBL/GenBank/DDBJ databases">
        <authorList>
            <person name="Nowell W R."/>
        </authorList>
    </citation>
    <scope>NUCLEOTIDE SEQUENCE</scope>
</reference>
<organism evidence="2 3">
    <name type="scientific">Rotaria socialis</name>
    <dbReference type="NCBI Taxonomy" id="392032"/>
    <lineage>
        <taxon>Eukaryota</taxon>
        <taxon>Metazoa</taxon>
        <taxon>Spiralia</taxon>
        <taxon>Gnathifera</taxon>
        <taxon>Rotifera</taxon>
        <taxon>Eurotatoria</taxon>
        <taxon>Bdelloidea</taxon>
        <taxon>Philodinida</taxon>
        <taxon>Philodinidae</taxon>
        <taxon>Rotaria</taxon>
    </lineage>
</organism>
<evidence type="ECO:0000256" key="1">
    <source>
        <dbReference type="SAM" id="MobiDB-lite"/>
    </source>
</evidence>
<proteinExistence type="predicted"/>
<gene>
    <name evidence="2" type="ORF">HFQ381_LOCUS9136</name>
</gene>
<accession>A0A820DBQ4</accession>
<name>A0A820DBQ4_9BILA</name>
<feature type="region of interest" description="Disordered" evidence="1">
    <location>
        <begin position="1"/>
        <end position="31"/>
    </location>
</feature>
<dbReference type="AlphaFoldDB" id="A0A820DBQ4"/>
<sequence length="170" mass="19442">MSILTTSSAGRSSSSTTNKSTPPSITSRFGASTTSNNTVVLSHHGRRILQNFHLVWLDANIDESNEDYKHSLGQLSSIMVPIRLFADAEECTRFLSINDIFMYTSLLREVLFEIDDDDDEDNKSIKEFVDYCRLGNNIDHSEIEHFKRQYRRDTSISWYTTPSFIASMLN</sequence>